<dbReference type="GO" id="GO:0008289">
    <property type="term" value="F:lipid binding"/>
    <property type="evidence" value="ECO:0007669"/>
    <property type="project" value="UniProtKB-KW"/>
</dbReference>
<evidence type="ECO:0000256" key="9">
    <source>
        <dbReference type="HAMAP-Rule" id="MF_03104"/>
    </source>
</evidence>
<dbReference type="GO" id="GO:0005789">
    <property type="term" value="C:endoplasmic reticulum membrane"/>
    <property type="evidence" value="ECO:0007669"/>
    <property type="project" value="UniProtKB-SubCell"/>
</dbReference>
<dbReference type="PROSITE" id="PS51847">
    <property type="entry name" value="SMP"/>
    <property type="match status" value="1"/>
</dbReference>
<evidence type="ECO:0000256" key="3">
    <source>
        <dbReference type="ARBA" id="ARBA00022787"/>
    </source>
</evidence>
<feature type="domain" description="SMP-LTD" evidence="11">
    <location>
        <begin position="59"/>
        <end position="443"/>
    </location>
</feature>
<evidence type="ECO:0000256" key="10">
    <source>
        <dbReference type="SAM" id="MobiDB-lite"/>
    </source>
</evidence>
<accession>M3AZR5</accession>
<keyword evidence="3 9" id="KW-1000">Mitochondrion outer membrane</keyword>
<keyword evidence="7 9" id="KW-0496">Mitochondrion</keyword>
<dbReference type="AlphaFoldDB" id="M3AZR5"/>
<feature type="region of interest" description="Disordered" evidence="10">
    <location>
        <begin position="123"/>
        <end position="168"/>
    </location>
</feature>
<sequence length="443" mass="47877">MSKVSFVKAPRRGTRSDAWHSLIVSCFFPVVTNKNDDISRIASDGGSSTSYELPNSDQMSVDVNWEALTGGDDGAALAETIRQFVHERFQSISLPNLIRSVSVHAFEFGKIAPEITLKDIGDPLPDFYESEGEDSVDDPVDAATTADSVPEHHPTSTRHPSDADGSRRRSQLNILHPSGTHNLTQGTTPGILGHTSNLGYFHLPLSAGLPGTHTPLAAVAGAHFQHGQMPPHGAHHHADSPSSVSPSSTATPVSSQDHAYFSQRPGSAVADDLDMPSNSLQHDHPERSPDDLQVVFHATYAGDVKLSLTADVFLDYPMPSFVGIPLKLKITGLTFNGVGILACIKKRANLCFLGPEDAEALVGGEPILDPLDAKTEHESSHDMHSGKVGALLEAIKIESEMGETESGKQVLKNVGKIEKFILEQVQRIFEDEFVYPSFWTFLV</sequence>
<evidence type="ECO:0000259" key="11">
    <source>
        <dbReference type="PROSITE" id="PS51847"/>
    </source>
</evidence>
<evidence type="ECO:0000313" key="13">
    <source>
        <dbReference type="Proteomes" id="UP000016932"/>
    </source>
</evidence>
<evidence type="ECO:0000256" key="6">
    <source>
        <dbReference type="ARBA" id="ARBA00023121"/>
    </source>
</evidence>
<dbReference type="HOGENOM" id="CLU_026794_0_0_1"/>
<evidence type="ECO:0000256" key="5">
    <source>
        <dbReference type="ARBA" id="ARBA00023055"/>
    </source>
</evidence>
<feature type="compositionally biased region" description="Low complexity" evidence="10">
    <location>
        <begin position="240"/>
        <end position="255"/>
    </location>
</feature>
<dbReference type="Proteomes" id="UP000016932">
    <property type="component" value="Unassembled WGS sequence"/>
</dbReference>
<evidence type="ECO:0000256" key="4">
    <source>
        <dbReference type="ARBA" id="ARBA00022824"/>
    </source>
</evidence>
<feature type="compositionally biased region" description="Basic and acidic residues" evidence="10">
    <location>
        <begin position="149"/>
        <end position="167"/>
    </location>
</feature>
<comment type="subunit">
    <text evidence="9">Component of the ER-mitochondria encounter structure (ERMES) or MDM complex, composed of MMM1, MDM10, MDM12 and MDM34. A MMM1 homodimer associates with one molecule of MDM12 on each side in a pairwise head-to-tail manner, and the SMP-LTD domains of MMM1 and MDM12 generate a continuous hydrophobic tunnel for phospholipid trafficking.</text>
</comment>
<proteinExistence type="inferred from homology"/>
<dbReference type="InterPro" id="IPR031468">
    <property type="entry name" value="SMP_LBD"/>
</dbReference>
<comment type="function">
    <text evidence="9">Component of the ERMES/MDM complex, which serves as a molecular tether to connect the endoplasmic reticulum (ER) and mitochondria. Components of this complex are involved in the control of mitochondrial shape and protein biogenesis, and function in nonvesicular lipid trafficking between the ER and mitochondria. MDM12 is required for the interaction of the ER-resident membrane protein MMM1 and the outer mitochondrial membrane-resident beta-barrel protein MDM10. The MDM12-MMM1 subcomplex functions in the major beta-barrel assembly pathway that is responsible for biogenesis of all mitochondrial outer membrane beta-barrel proteins, and acts in a late step after the SAM complex. The MDM10-MDM12-MMM1 subcomplex further acts in the TOM40-specific pathway after the action of the MDM12-MMM1 complex. Essential for establishing and maintaining the structure of mitochondria and maintenance of mtDNA nucleoids.</text>
</comment>
<dbReference type="GeneID" id="19332154"/>
<dbReference type="CDD" id="cd21672">
    <property type="entry name" value="SMP_Mdm12"/>
    <property type="match status" value="1"/>
</dbReference>
<dbReference type="eggNOG" id="ENOG502QQS2">
    <property type="taxonomic scope" value="Eukaryota"/>
</dbReference>
<keyword evidence="2" id="KW-0813">Transport</keyword>
<dbReference type="GO" id="GO:0032865">
    <property type="term" value="C:ERMES complex"/>
    <property type="evidence" value="ECO:0007669"/>
    <property type="project" value="UniProtKB-UniRule"/>
</dbReference>
<dbReference type="HAMAP" id="MF_03104">
    <property type="entry name" value="Mdm12"/>
    <property type="match status" value="1"/>
</dbReference>
<protein>
    <recommendedName>
        <fullName evidence="9">Mitochondrial distribution and morphology protein 12</fullName>
    </recommendedName>
    <alternativeName>
        <fullName evidence="9">Mitochondrial inheritance component MDM12</fullName>
    </alternativeName>
</protein>
<feature type="compositionally biased region" description="Acidic residues" evidence="10">
    <location>
        <begin position="128"/>
        <end position="140"/>
    </location>
</feature>
<dbReference type="GO" id="GO:0045040">
    <property type="term" value="P:protein insertion into mitochondrial outer membrane"/>
    <property type="evidence" value="ECO:0007669"/>
    <property type="project" value="UniProtKB-UniRule"/>
</dbReference>
<reference evidence="12 13" key="1">
    <citation type="journal article" date="2012" name="PLoS Pathog.">
        <title>Diverse lifestyles and strategies of plant pathogenesis encoded in the genomes of eighteen Dothideomycetes fungi.</title>
        <authorList>
            <person name="Ohm R.A."/>
            <person name="Feau N."/>
            <person name="Henrissat B."/>
            <person name="Schoch C.L."/>
            <person name="Horwitz B.A."/>
            <person name="Barry K.W."/>
            <person name="Condon B.J."/>
            <person name="Copeland A.C."/>
            <person name="Dhillon B."/>
            <person name="Glaser F."/>
            <person name="Hesse C.N."/>
            <person name="Kosti I."/>
            <person name="LaButti K."/>
            <person name="Lindquist E.A."/>
            <person name="Lucas S."/>
            <person name="Salamov A.A."/>
            <person name="Bradshaw R.E."/>
            <person name="Ciuffetti L."/>
            <person name="Hamelin R.C."/>
            <person name="Kema G.H.J."/>
            <person name="Lawrence C."/>
            <person name="Scott J.A."/>
            <person name="Spatafora J.W."/>
            <person name="Turgeon B.G."/>
            <person name="de Wit P.J.G.M."/>
            <person name="Zhong S."/>
            <person name="Goodwin S.B."/>
            <person name="Grigoriev I.V."/>
        </authorList>
    </citation>
    <scope>NUCLEOTIDE SEQUENCE [LARGE SCALE GENOMIC DNA]</scope>
    <source>
        <strain evidence="12 13">CIRAD86</strain>
    </source>
</reference>
<evidence type="ECO:0000256" key="2">
    <source>
        <dbReference type="ARBA" id="ARBA00022448"/>
    </source>
</evidence>
<organism evidence="12 13">
    <name type="scientific">Pseudocercospora fijiensis (strain CIRAD86)</name>
    <name type="common">Black leaf streak disease fungus</name>
    <name type="synonym">Mycosphaerella fijiensis</name>
    <dbReference type="NCBI Taxonomy" id="383855"/>
    <lineage>
        <taxon>Eukaryota</taxon>
        <taxon>Fungi</taxon>
        <taxon>Dikarya</taxon>
        <taxon>Ascomycota</taxon>
        <taxon>Pezizomycotina</taxon>
        <taxon>Dothideomycetes</taxon>
        <taxon>Dothideomycetidae</taxon>
        <taxon>Mycosphaerellales</taxon>
        <taxon>Mycosphaerellaceae</taxon>
        <taxon>Pseudocercospora</taxon>
    </lineage>
</organism>
<dbReference type="GO" id="GO:0015914">
    <property type="term" value="P:phospholipid transport"/>
    <property type="evidence" value="ECO:0007669"/>
    <property type="project" value="TreeGrafter"/>
</dbReference>
<evidence type="ECO:0000256" key="1">
    <source>
        <dbReference type="ARBA" id="ARBA00004370"/>
    </source>
</evidence>
<gene>
    <name evidence="9" type="primary">MDM12</name>
    <name evidence="12" type="ORF">MYCFIDRAFT_164040</name>
</gene>
<evidence type="ECO:0000256" key="7">
    <source>
        <dbReference type="ARBA" id="ARBA00023128"/>
    </source>
</evidence>
<dbReference type="RefSeq" id="XP_007926133.1">
    <property type="nucleotide sequence ID" value="XM_007927942.1"/>
</dbReference>
<dbReference type="EMBL" id="KB446558">
    <property type="protein sequence ID" value="EME82677.1"/>
    <property type="molecule type" value="Genomic_DNA"/>
</dbReference>
<dbReference type="STRING" id="383855.M3AZR5"/>
<keyword evidence="8 9" id="KW-0472">Membrane</keyword>
<keyword evidence="13" id="KW-1185">Reference proteome</keyword>
<evidence type="ECO:0000256" key="8">
    <source>
        <dbReference type="ARBA" id="ARBA00023136"/>
    </source>
</evidence>
<dbReference type="InterPro" id="IPR027532">
    <property type="entry name" value="Mdm12"/>
</dbReference>
<dbReference type="VEuPathDB" id="FungiDB:MYCFIDRAFT_164040"/>
<dbReference type="Pfam" id="PF26544">
    <property type="entry name" value="Mdm12"/>
    <property type="match status" value="2"/>
</dbReference>
<comment type="subcellular location">
    <subcellularLocation>
        <location evidence="1">Membrane</location>
    </subcellularLocation>
    <subcellularLocation>
        <location evidence="9">Mitochondrion outer membrane</location>
        <topology evidence="9">Peripheral membrane protein</topology>
        <orientation evidence="9">Cytoplasmic side</orientation>
    </subcellularLocation>
    <subcellularLocation>
        <location evidence="9">Endoplasmic reticulum membrane</location>
        <topology evidence="9">Peripheral membrane protein</topology>
        <orientation evidence="9">Cytoplasmic side</orientation>
    </subcellularLocation>
    <text evidence="9">The ERMES/MDM complex localizes to a few discrete foci (around 10 per single cell), that represent mitochondria-endoplasmic reticulum junctions. These foci are often found next to mtDNA nucleoids.</text>
</comment>
<name>M3AZR5_PSEFD</name>
<keyword evidence="4 9" id="KW-0256">Endoplasmic reticulum</keyword>
<evidence type="ECO:0000313" key="12">
    <source>
        <dbReference type="EMBL" id="EME82677.1"/>
    </source>
</evidence>
<comment type="similarity">
    <text evidence="9">Belongs to the MDM12 family.</text>
</comment>
<dbReference type="OrthoDB" id="3356905at2759"/>
<dbReference type="KEGG" id="pfj:MYCFIDRAFT_164040"/>
<feature type="region of interest" description="Disordered" evidence="10">
    <location>
        <begin position="225"/>
        <end position="288"/>
    </location>
</feature>
<dbReference type="GO" id="GO:1990456">
    <property type="term" value="P:mitochondrion-endoplasmic reticulum membrane tethering"/>
    <property type="evidence" value="ECO:0007669"/>
    <property type="project" value="TreeGrafter"/>
</dbReference>
<dbReference type="PANTHER" id="PTHR28204">
    <property type="entry name" value="MITOCHONDRIAL DISTRIBUTION AND MORPHOLOGY PROTEIN 12"/>
    <property type="match status" value="1"/>
</dbReference>
<dbReference type="PANTHER" id="PTHR28204:SF1">
    <property type="entry name" value="MITOCHONDRIAL DISTRIBUTION AND MORPHOLOGY PROTEIN 12"/>
    <property type="match status" value="1"/>
</dbReference>
<keyword evidence="5" id="KW-0445">Lipid transport</keyword>
<keyword evidence="6" id="KW-0446">Lipid-binding</keyword>